<sequence length="133" mass="13658">MSGHAELELRDGTSVRVRLAPEDAADPYAGPHDAPEDERDLPEGLGGSVPVGRGRAAARRLATGTLRAALGPLGPLLEEVHGAVSATAHPPQEITVEFGVEIGHDLKLGLVESGGRAHLTVTATWQPAATAAP</sequence>
<accession>A0ABU2SAY0</accession>
<reference evidence="4" key="1">
    <citation type="submission" date="2023-07" db="EMBL/GenBank/DDBJ databases">
        <title>30 novel species of actinomycetes from the DSMZ collection.</title>
        <authorList>
            <person name="Nouioui I."/>
        </authorList>
    </citation>
    <scope>NUCLEOTIDE SEQUENCE [LARGE SCALE GENOMIC DNA]</scope>
    <source>
        <strain evidence="4">DSM 41886</strain>
    </source>
</reference>
<dbReference type="Proteomes" id="UP001183615">
    <property type="component" value="Unassembled WGS sequence"/>
</dbReference>
<dbReference type="RefSeq" id="WP_311619485.1">
    <property type="nucleotide sequence ID" value="NZ_JAVREV010000013.1"/>
</dbReference>
<dbReference type="NCBIfam" id="NF041216">
    <property type="entry name" value="CU044_2847_fam"/>
    <property type="match status" value="1"/>
</dbReference>
<comment type="caution">
    <text evidence="3">The sequence shown here is derived from an EMBL/GenBank/DDBJ whole genome shotgun (WGS) entry which is preliminary data.</text>
</comment>
<feature type="region of interest" description="Disordered" evidence="1">
    <location>
        <begin position="1"/>
        <end position="52"/>
    </location>
</feature>
<proteinExistence type="predicted"/>
<gene>
    <name evidence="3" type="ORF">RM779_22055</name>
</gene>
<dbReference type="EMBL" id="JAVREV010000013">
    <property type="protein sequence ID" value="MDT0445265.1"/>
    <property type="molecule type" value="Genomic_DNA"/>
</dbReference>
<feature type="domain" description="Trypsin-co-occurring" evidence="2">
    <location>
        <begin position="8"/>
        <end position="126"/>
    </location>
</feature>
<evidence type="ECO:0000313" key="3">
    <source>
        <dbReference type="EMBL" id="MDT0445265.1"/>
    </source>
</evidence>
<dbReference type="Pfam" id="PF19493">
    <property type="entry name" value="Trypco1"/>
    <property type="match status" value="1"/>
</dbReference>
<protein>
    <submittedName>
        <fullName evidence="3">CU044_2847 family protein</fullName>
    </submittedName>
</protein>
<evidence type="ECO:0000259" key="2">
    <source>
        <dbReference type="Pfam" id="PF19493"/>
    </source>
</evidence>
<name>A0ABU2SAY0_9ACTN</name>
<feature type="compositionally biased region" description="Basic and acidic residues" evidence="1">
    <location>
        <begin position="1"/>
        <end position="13"/>
    </location>
</feature>
<keyword evidence="4" id="KW-1185">Reference proteome</keyword>
<evidence type="ECO:0000256" key="1">
    <source>
        <dbReference type="SAM" id="MobiDB-lite"/>
    </source>
</evidence>
<evidence type="ECO:0000313" key="4">
    <source>
        <dbReference type="Proteomes" id="UP001183615"/>
    </source>
</evidence>
<dbReference type="InterPro" id="IPR045794">
    <property type="entry name" value="Trypco1"/>
</dbReference>
<organism evidence="3 4">
    <name type="scientific">Streptomyces johnsoniae</name>
    <dbReference type="NCBI Taxonomy" id="3075532"/>
    <lineage>
        <taxon>Bacteria</taxon>
        <taxon>Bacillati</taxon>
        <taxon>Actinomycetota</taxon>
        <taxon>Actinomycetes</taxon>
        <taxon>Kitasatosporales</taxon>
        <taxon>Streptomycetaceae</taxon>
        <taxon>Streptomyces</taxon>
    </lineage>
</organism>